<evidence type="ECO:0000313" key="2">
    <source>
        <dbReference type="Proteomes" id="UP001271769"/>
    </source>
</evidence>
<reference evidence="1 2" key="1">
    <citation type="journal article" date="2013" name="Antonie Van Leeuwenhoek">
        <title>Dongia rigui sp. nov., isolated from freshwater of a large wetland in Korea.</title>
        <authorList>
            <person name="Baik K.S."/>
            <person name="Hwang Y.M."/>
            <person name="Choi J.S."/>
            <person name="Kwon J."/>
            <person name="Seong C.N."/>
        </authorList>
    </citation>
    <scope>NUCLEOTIDE SEQUENCE [LARGE SCALE GENOMIC DNA]</scope>
    <source>
        <strain evidence="1 2">04SU4-P</strain>
    </source>
</reference>
<dbReference type="EMBL" id="JAXCLX010000002">
    <property type="protein sequence ID" value="MDY0872934.1"/>
    <property type="molecule type" value="Genomic_DNA"/>
</dbReference>
<gene>
    <name evidence="1" type="ORF">SMD31_13410</name>
</gene>
<dbReference type="InterPro" id="IPR012349">
    <property type="entry name" value="Split_barrel_FMN-bd"/>
</dbReference>
<dbReference type="Pfam" id="PF04299">
    <property type="entry name" value="FMN_bind_2"/>
    <property type="match status" value="1"/>
</dbReference>
<dbReference type="PANTHER" id="PTHR35802">
    <property type="entry name" value="PROTEASE SYNTHASE AND SPORULATION PROTEIN PAI 2"/>
    <property type="match status" value="1"/>
</dbReference>
<accession>A0ABU5E0C1</accession>
<dbReference type="PIRSF" id="PIRSF010372">
    <property type="entry name" value="PaiB"/>
    <property type="match status" value="1"/>
</dbReference>
<evidence type="ECO:0000313" key="1">
    <source>
        <dbReference type="EMBL" id="MDY0872934.1"/>
    </source>
</evidence>
<proteinExistence type="predicted"/>
<name>A0ABU5E0C1_9PROT</name>
<dbReference type="Proteomes" id="UP001271769">
    <property type="component" value="Unassembled WGS sequence"/>
</dbReference>
<dbReference type="Gene3D" id="2.30.110.10">
    <property type="entry name" value="Electron Transport, Fmn-binding Protein, Chain A"/>
    <property type="match status" value="1"/>
</dbReference>
<protein>
    <submittedName>
        <fullName evidence="1">FMN-binding negative transcriptional regulator</fullName>
    </submittedName>
</protein>
<comment type="caution">
    <text evidence="1">The sequence shown here is derived from an EMBL/GenBank/DDBJ whole genome shotgun (WGS) entry which is preliminary data.</text>
</comment>
<dbReference type="RefSeq" id="WP_320501404.1">
    <property type="nucleotide sequence ID" value="NZ_JAXCLX010000002.1"/>
</dbReference>
<organism evidence="1 2">
    <name type="scientific">Dongia rigui</name>
    <dbReference type="NCBI Taxonomy" id="940149"/>
    <lineage>
        <taxon>Bacteria</taxon>
        <taxon>Pseudomonadati</taxon>
        <taxon>Pseudomonadota</taxon>
        <taxon>Alphaproteobacteria</taxon>
        <taxon>Rhodospirillales</taxon>
        <taxon>Dongiaceae</taxon>
        <taxon>Dongia</taxon>
    </lineage>
</organism>
<dbReference type="SUPFAM" id="SSF50475">
    <property type="entry name" value="FMN-binding split barrel"/>
    <property type="match status" value="1"/>
</dbReference>
<sequence length="210" mass="23247">MYNPSHFREERLDVLHQTIIQARLCSLVTLGSDGLDASHIPVLLEAGEGPNGTLYGHLARGNSQWKQTDKDVEALAIFLGADAYVSPSWYPAKAEHGKVVPTWNFVTVHARGSIEFFDDRDRLLPLVTKLTNKHEGKRTAPWAVSDAPADFIDGHLKALIGFRLPIARIEGKWKLSQNRSEADQRGVVAGLRASTDPADRTIADLMDKRS</sequence>
<keyword evidence="2" id="KW-1185">Reference proteome</keyword>
<dbReference type="InterPro" id="IPR007396">
    <property type="entry name" value="TR_PAI2-type"/>
</dbReference>
<dbReference type="PANTHER" id="PTHR35802:SF1">
    <property type="entry name" value="PROTEASE SYNTHASE AND SPORULATION PROTEIN PAI 2"/>
    <property type="match status" value="1"/>
</dbReference>